<gene>
    <name evidence="4" type="primary">egtD</name>
    <name evidence="4" type="ORF">Kalk_09500</name>
</gene>
<dbReference type="InterPro" id="IPR019257">
    <property type="entry name" value="MeTrfase_dom"/>
</dbReference>
<keyword evidence="2 4" id="KW-0808">Transferase</keyword>
<dbReference type="InterPro" id="IPR035094">
    <property type="entry name" value="EgtD"/>
</dbReference>
<dbReference type="InterPro" id="IPR029063">
    <property type="entry name" value="SAM-dependent_MTases_sf"/>
</dbReference>
<reference evidence="5" key="1">
    <citation type="submission" date="2017-08" db="EMBL/GenBank/DDBJ databases">
        <title>Direct submision.</title>
        <authorList>
            <person name="Kim S.-J."/>
            <person name="Rhee S.-K."/>
        </authorList>
    </citation>
    <scope>NUCLEOTIDE SEQUENCE [LARGE SCALE GENOMIC DNA]</scope>
    <source>
        <strain evidence="5">GI5</strain>
    </source>
</reference>
<evidence type="ECO:0000313" key="5">
    <source>
        <dbReference type="Proteomes" id="UP000235116"/>
    </source>
</evidence>
<protein>
    <submittedName>
        <fullName evidence="4">L-histidine N(Alpha)-methyltransferase</fullName>
    </submittedName>
</protein>
<dbReference type="CDD" id="cd02440">
    <property type="entry name" value="AdoMet_MTases"/>
    <property type="match status" value="1"/>
</dbReference>
<organism evidence="4 5">
    <name type="scientific">Ketobacter alkanivorans</name>
    <dbReference type="NCBI Taxonomy" id="1917421"/>
    <lineage>
        <taxon>Bacteria</taxon>
        <taxon>Pseudomonadati</taxon>
        <taxon>Pseudomonadota</taxon>
        <taxon>Gammaproteobacteria</taxon>
        <taxon>Pseudomonadales</taxon>
        <taxon>Ketobacteraceae</taxon>
        <taxon>Ketobacter</taxon>
    </lineage>
</organism>
<dbReference type="EMBL" id="CP022684">
    <property type="protein sequence ID" value="AUM12634.1"/>
    <property type="molecule type" value="Genomic_DNA"/>
</dbReference>
<dbReference type="AlphaFoldDB" id="A0A2K9LP89"/>
<dbReference type="GO" id="GO:0008168">
    <property type="term" value="F:methyltransferase activity"/>
    <property type="evidence" value="ECO:0007669"/>
    <property type="project" value="UniProtKB-KW"/>
</dbReference>
<dbReference type="PANTHER" id="PTHR43397:SF1">
    <property type="entry name" value="ERGOTHIONEINE BIOSYNTHESIS PROTEIN 1"/>
    <property type="match status" value="1"/>
</dbReference>
<dbReference type="Pfam" id="PF10017">
    <property type="entry name" value="Methyltransf_33"/>
    <property type="match status" value="1"/>
</dbReference>
<dbReference type="PIRSF" id="PIRSF018005">
    <property type="entry name" value="UCP018005"/>
    <property type="match status" value="1"/>
</dbReference>
<accession>A0A2K9LP89</accession>
<dbReference type="RefSeq" id="WP_101894019.1">
    <property type="nucleotide sequence ID" value="NZ_CP022684.1"/>
</dbReference>
<keyword evidence="1 4" id="KW-0489">Methyltransferase</keyword>
<sequence length="328" mass="36968">MSKQNVNAALSMVDESTPQNEEFLADVLQGLSQRNKTLPCKYFYDEKGSQLFEAICDTPEYYITRTEIGILQHNMAQIADLVGPSCDILEFGAGAGVKIQLLLDGLKAPRSYIPIDISMEILESSAQKLARRFPHVDIVPIVGDYHKDIELPEGFLKQTPHKKLVFFPGSTISNFTPEEALGFLARIRKLLAEGDVLLIGVDCIKPTHLLNAAYNDKAGVTAAFNLNLLDRIADTFDTNLASRHFLHHAYFNSQQSRIEMHLVSKRDQIIRIEDKTVRFARGETIHTENSYKYSLHGFKAMAEEAAFETNTVWQDEDKLFSLHYLTAT</sequence>
<keyword evidence="5" id="KW-1185">Reference proteome</keyword>
<dbReference type="GO" id="GO:0032259">
    <property type="term" value="P:methylation"/>
    <property type="evidence" value="ECO:0007669"/>
    <property type="project" value="UniProtKB-KW"/>
</dbReference>
<dbReference type="Proteomes" id="UP000235116">
    <property type="component" value="Chromosome"/>
</dbReference>
<evidence type="ECO:0000256" key="2">
    <source>
        <dbReference type="ARBA" id="ARBA00022679"/>
    </source>
</evidence>
<dbReference type="KEGG" id="kak:Kalk_09500"/>
<proteinExistence type="predicted"/>
<dbReference type="InterPro" id="IPR017804">
    <property type="entry name" value="MeTrfase_EgtD-like"/>
</dbReference>
<dbReference type="OrthoDB" id="5289726at2"/>
<evidence type="ECO:0000313" key="4">
    <source>
        <dbReference type="EMBL" id="AUM12634.1"/>
    </source>
</evidence>
<name>A0A2K9LP89_9GAMM</name>
<dbReference type="PANTHER" id="PTHR43397">
    <property type="entry name" value="ERGOTHIONEINE BIOSYNTHESIS PROTEIN 1"/>
    <property type="match status" value="1"/>
</dbReference>
<dbReference type="Gene3D" id="3.40.50.150">
    <property type="entry name" value="Vaccinia Virus protein VP39"/>
    <property type="match status" value="1"/>
</dbReference>
<dbReference type="SUPFAM" id="SSF53335">
    <property type="entry name" value="S-adenosyl-L-methionine-dependent methyltransferases"/>
    <property type="match status" value="1"/>
</dbReference>
<feature type="domain" description="Histidine-specific methyltransferase SAM-dependent" evidence="3">
    <location>
        <begin position="25"/>
        <end position="326"/>
    </location>
</feature>
<dbReference type="InterPro" id="IPR051128">
    <property type="entry name" value="EgtD_Methyltrsf_superfamily"/>
</dbReference>
<dbReference type="NCBIfam" id="TIGR03438">
    <property type="entry name" value="egtD_ergothio"/>
    <property type="match status" value="1"/>
</dbReference>
<evidence type="ECO:0000256" key="1">
    <source>
        <dbReference type="ARBA" id="ARBA00022603"/>
    </source>
</evidence>
<evidence type="ECO:0000259" key="3">
    <source>
        <dbReference type="Pfam" id="PF10017"/>
    </source>
</evidence>